<accession>A0ABV3PHF1</accession>
<dbReference type="EMBL" id="JBFNQD010000001">
    <property type="protein sequence ID" value="MEW9305051.1"/>
    <property type="molecule type" value="Genomic_DNA"/>
</dbReference>
<dbReference type="Pfam" id="PF06042">
    <property type="entry name" value="NTP_transf_6"/>
    <property type="match status" value="1"/>
</dbReference>
<dbReference type="Proteomes" id="UP001595190">
    <property type="component" value="Unassembled WGS sequence"/>
</dbReference>
<gene>
    <name evidence="1" type="ORF">ABXS05_05860</name>
    <name evidence="2" type="ORF">ACETRX_01140</name>
</gene>
<comment type="caution">
    <text evidence="1">The sequence shown here is derived from an EMBL/GenBank/DDBJ whole genome shotgun (WGS) entry which is preliminary data.</text>
</comment>
<proteinExistence type="predicted"/>
<reference evidence="2 4" key="2">
    <citation type="submission" date="2024-09" db="EMBL/GenBank/DDBJ databases">
        <title>Description of Labrys sedimenti sp. nov., isolated from a diclofenac-degrading enrichment culture, and genome-based reclassification of Labrys portucalensis as a later heterotypic synonym of Labrys neptuniae.</title>
        <authorList>
            <person name="Tancsics A."/>
            <person name="Csepanyi A."/>
        </authorList>
    </citation>
    <scope>NUCLEOTIDE SEQUENCE [LARGE SCALE GENOMIC DNA]</scope>
    <source>
        <strain evidence="2 4">LMG 23412</strain>
    </source>
</reference>
<evidence type="ECO:0000313" key="2">
    <source>
        <dbReference type="EMBL" id="MFC2248207.1"/>
    </source>
</evidence>
<dbReference type="RefSeq" id="WP_311941685.1">
    <property type="nucleotide sequence ID" value="NZ_JAVSCS010000034.1"/>
</dbReference>
<protein>
    <submittedName>
        <fullName evidence="1">Nucleotidyltransferase family protein</fullName>
    </submittedName>
</protein>
<reference evidence="1 3" key="1">
    <citation type="submission" date="2024-07" db="EMBL/GenBank/DDBJ databases">
        <title>Description of Labrys sedimenti sp. nov., isolated from a diclofenac-degrading enrichment culture.</title>
        <authorList>
            <person name="Tancsics A."/>
            <person name="Csepanyi A."/>
        </authorList>
    </citation>
    <scope>NUCLEOTIDE SEQUENCE [LARGE SCALE GENOMIC DNA]</scope>
    <source>
        <strain evidence="1 3">LMG 23578</strain>
    </source>
</reference>
<organism evidence="1 3">
    <name type="scientific">Labrys neptuniae</name>
    <dbReference type="NCBI Taxonomy" id="376174"/>
    <lineage>
        <taxon>Bacteria</taxon>
        <taxon>Pseudomonadati</taxon>
        <taxon>Pseudomonadota</taxon>
        <taxon>Alphaproteobacteria</taxon>
        <taxon>Hyphomicrobiales</taxon>
        <taxon>Xanthobacteraceae</taxon>
        <taxon>Labrys</taxon>
    </lineage>
</organism>
<dbReference type="Proteomes" id="UP001555786">
    <property type="component" value="Unassembled WGS sequence"/>
</dbReference>
<keyword evidence="3" id="KW-1185">Reference proteome</keyword>
<evidence type="ECO:0000313" key="4">
    <source>
        <dbReference type="Proteomes" id="UP001595190"/>
    </source>
</evidence>
<dbReference type="InterPro" id="IPR009267">
    <property type="entry name" value="NTP_transf_6"/>
</dbReference>
<evidence type="ECO:0000313" key="3">
    <source>
        <dbReference type="Proteomes" id="UP001555786"/>
    </source>
</evidence>
<sequence length="173" mass="19301">MAFLVAARSLRLPQWRLAAGCVYQSVWNSLTGKSTGTGIKDYDLIYFDATDVSWEAEDAVIRRAAPLFDGRWPVEIRNQARVHLWFEQRFGLPYPQLHSADEAFGHYAAIVHAVGIRLEEDDTIDIAAPFGLDDVFGMVIRPNPGRPGDKGLAAKAARAQAIWPELRLVDLQP</sequence>
<dbReference type="EMBL" id="JBHGPK010000001">
    <property type="protein sequence ID" value="MFC2248207.1"/>
    <property type="molecule type" value="Genomic_DNA"/>
</dbReference>
<dbReference type="PANTHER" id="PTHR39166">
    <property type="entry name" value="BLL1166 PROTEIN"/>
    <property type="match status" value="1"/>
</dbReference>
<dbReference type="PANTHER" id="PTHR39166:SF1">
    <property type="entry name" value="BLL1166 PROTEIN"/>
    <property type="match status" value="1"/>
</dbReference>
<evidence type="ECO:0000313" key="1">
    <source>
        <dbReference type="EMBL" id="MEW9305051.1"/>
    </source>
</evidence>
<name>A0ABV3PHF1_9HYPH</name>